<evidence type="ECO:0000313" key="4">
    <source>
        <dbReference type="Proteomes" id="UP001256827"/>
    </source>
</evidence>
<evidence type="ECO:0000313" key="3">
    <source>
        <dbReference type="EMBL" id="WNC13233.1"/>
    </source>
</evidence>
<dbReference type="InterPro" id="IPR011991">
    <property type="entry name" value="ArsR-like_HTH"/>
</dbReference>
<dbReference type="Proteomes" id="UP001256827">
    <property type="component" value="Chromosome"/>
</dbReference>
<dbReference type="Gene3D" id="1.10.10.10">
    <property type="entry name" value="Winged helix-like DNA-binding domain superfamily/Winged helix DNA-binding domain"/>
    <property type="match status" value="1"/>
</dbReference>
<protein>
    <submittedName>
        <fullName evidence="3">Winged helix-turn-helix domain-containing protein</fullName>
    </submittedName>
</protein>
<accession>A0ABY9SZT9</accession>
<dbReference type="SMART" id="SM00418">
    <property type="entry name" value="HTH_ARSR"/>
    <property type="match status" value="1"/>
</dbReference>
<keyword evidence="4" id="KW-1185">Reference proteome</keyword>
<dbReference type="InterPro" id="IPR001845">
    <property type="entry name" value="HTH_ArsR_DNA-bd_dom"/>
</dbReference>
<dbReference type="EMBL" id="CP134050">
    <property type="protein sequence ID" value="WNC13233.1"/>
    <property type="molecule type" value="Genomic_DNA"/>
</dbReference>
<reference evidence="3 4" key="1">
    <citation type="submission" date="2023-09" db="EMBL/GenBank/DDBJ databases">
        <title>Complete Genome and Methylome dissection of Bacillus brevis NEB573 original source of BbsI restriction endonuclease.</title>
        <authorList>
            <person name="Fomenkov A."/>
            <person name="Roberts R.D."/>
        </authorList>
    </citation>
    <scope>NUCLEOTIDE SEQUENCE [LARGE SCALE GENOMIC DNA]</scope>
    <source>
        <strain evidence="3 4">NEB573</strain>
    </source>
</reference>
<dbReference type="InterPro" id="IPR036390">
    <property type="entry name" value="WH_DNA-bd_sf"/>
</dbReference>
<dbReference type="InterPro" id="IPR036388">
    <property type="entry name" value="WH-like_DNA-bd_sf"/>
</dbReference>
<keyword evidence="1" id="KW-0238">DNA-binding</keyword>
<evidence type="ECO:0000259" key="2">
    <source>
        <dbReference type="SMART" id="SM00418"/>
    </source>
</evidence>
<name>A0ABY9SZT9_BREBE</name>
<gene>
    <name evidence="3" type="ORF">RGB73_21385</name>
</gene>
<dbReference type="SUPFAM" id="SSF46785">
    <property type="entry name" value="Winged helix' DNA-binding domain"/>
    <property type="match status" value="1"/>
</dbReference>
<feature type="domain" description="HTH arsR-type" evidence="2">
    <location>
        <begin position="11"/>
        <end position="97"/>
    </location>
</feature>
<proteinExistence type="predicted"/>
<dbReference type="CDD" id="cd00090">
    <property type="entry name" value="HTH_ARSR"/>
    <property type="match status" value="1"/>
</dbReference>
<dbReference type="Pfam" id="PF01022">
    <property type="entry name" value="HTH_5"/>
    <property type="match status" value="1"/>
</dbReference>
<dbReference type="PANTHER" id="PTHR38600:SF2">
    <property type="entry name" value="SLL0088 PROTEIN"/>
    <property type="match status" value="1"/>
</dbReference>
<sequence length="244" mass="28375">MKRYLVIETIEQLKAVSDALRMEIITLLTRDEYTGKQLATMLGLSASKVHYHLKELENHHFVEVVRTEEKNGIVQKFYRAVAFDFKVSDALLPSLREDTILLQETMLNHLRSSITRLYNAPDESFLYFADEDKRPPAVALNSEVKAPRHEIREWIGKYHALLNELAQIGERYQERVAAGEAEDTEEYFYLVTVGFMTHERYYMADDESLPEDYEHLPSEYKHITGKMVVKKRKEGETDAGKNRG</sequence>
<dbReference type="PANTHER" id="PTHR38600">
    <property type="entry name" value="TRANSCRIPTIONAL REGULATORY PROTEIN"/>
    <property type="match status" value="1"/>
</dbReference>
<dbReference type="RefSeq" id="WP_310764724.1">
    <property type="nucleotide sequence ID" value="NZ_CP134050.1"/>
</dbReference>
<evidence type="ECO:0000256" key="1">
    <source>
        <dbReference type="ARBA" id="ARBA00023125"/>
    </source>
</evidence>
<organism evidence="3 4">
    <name type="scientific">Brevibacillus brevis</name>
    <name type="common">Bacillus brevis</name>
    <dbReference type="NCBI Taxonomy" id="1393"/>
    <lineage>
        <taxon>Bacteria</taxon>
        <taxon>Bacillati</taxon>
        <taxon>Bacillota</taxon>
        <taxon>Bacilli</taxon>
        <taxon>Bacillales</taxon>
        <taxon>Paenibacillaceae</taxon>
        <taxon>Brevibacillus</taxon>
    </lineage>
</organism>